<evidence type="ECO:0000259" key="2">
    <source>
        <dbReference type="Pfam" id="PF03724"/>
    </source>
</evidence>
<name>A0A0E4A081_9BACT</name>
<dbReference type="Pfam" id="PF03724">
    <property type="entry name" value="META"/>
    <property type="match status" value="1"/>
</dbReference>
<dbReference type="KEGG" id="srd:SD10_27185"/>
<dbReference type="PATRIC" id="fig|1379870.5.peg.5861"/>
<sequence length="147" mass="16199">MKNRPIVFLLLLLLTSQCSQKEATVAPKIATLIGTWKLVQPDSSYAVTLQFAYDSANPPHDITPFLASGKASVNTYTLRLFATLDGVLVAENLASTQVAGSPEAMSFEQAYFTNLKAAVRYEVTTNDQLRLYHGGAQPHVMVYERMK</sequence>
<dbReference type="InterPro" id="IPR038670">
    <property type="entry name" value="HslJ-like_sf"/>
</dbReference>
<dbReference type="Proteomes" id="UP000033054">
    <property type="component" value="Chromosome"/>
</dbReference>
<keyword evidence="1" id="KW-0732">Signal</keyword>
<dbReference type="RefSeq" id="WP_046578433.1">
    <property type="nucleotide sequence ID" value="NZ_CP010429.1"/>
</dbReference>
<proteinExistence type="predicted"/>
<dbReference type="InterPro" id="IPR005184">
    <property type="entry name" value="DUF306_Meta_HslJ"/>
</dbReference>
<evidence type="ECO:0000256" key="1">
    <source>
        <dbReference type="SAM" id="SignalP"/>
    </source>
</evidence>
<evidence type="ECO:0000313" key="4">
    <source>
        <dbReference type="Proteomes" id="UP000033054"/>
    </source>
</evidence>
<dbReference type="STRING" id="1379870.SD10_27185"/>
<organism evidence="3 4">
    <name type="scientific">Spirosoma radiotolerans</name>
    <dbReference type="NCBI Taxonomy" id="1379870"/>
    <lineage>
        <taxon>Bacteria</taxon>
        <taxon>Pseudomonadati</taxon>
        <taxon>Bacteroidota</taxon>
        <taxon>Cytophagia</taxon>
        <taxon>Cytophagales</taxon>
        <taxon>Cytophagaceae</taxon>
        <taxon>Spirosoma</taxon>
    </lineage>
</organism>
<evidence type="ECO:0000313" key="3">
    <source>
        <dbReference type="EMBL" id="AKD58040.1"/>
    </source>
</evidence>
<protein>
    <recommendedName>
        <fullName evidence="2">DUF306 domain-containing protein</fullName>
    </recommendedName>
</protein>
<keyword evidence="4" id="KW-1185">Reference proteome</keyword>
<dbReference type="AlphaFoldDB" id="A0A0E4A081"/>
<feature type="chain" id="PRO_5002417758" description="DUF306 domain-containing protein" evidence="1">
    <location>
        <begin position="21"/>
        <end position="147"/>
    </location>
</feature>
<reference evidence="3 4" key="1">
    <citation type="journal article" date="2014" name="Curr. Microbiol.">
        <title>Spirosoma radiotolerans sp. nov., a gamma-radiation-resistant bacterium isolated from gamma ray-irradiated soil.</title>
        <authorList>
            <person name="Lee J.J."/>
            <person name="Srinivasan S."/>
            <person name="Lim S."/>
            <person name="Joe M."/>
            <person name="Im S."/>
            <person name="Bae S.I."/>
            <person name="Park K.R."/>
            <person name="Han J.H."/>
            <person name="Park S.H."/>
            <person name="Joo B.M."/>
            <person name="Park S.J."/>
            <person name="Kim M.K."/>
        </authorList>
    </citation>
    <scope>NUCLEOTIDE SEQUENCE [LARGE SCALE GENOMIC DNA]</scope>
    <source>
        <strain evidence="3 4">DG5A</strain>
    </source>
</reference>
<feature type="domain" description="DUF306" evidence="2">
    <location>
        <begin position="45"/>
        <end position="136"/>
    </location>
</feature>
<accession>A0A0E4A081</accession>
<dbReference type="EMBL" id="CP010429">
    <property type="protein sequence ID" value="AKD58040.1"/>
    <property type="molecule type" value="Genomic_DNA"/>
</dbReference>
<feature type="signal peptide" evidence="1">
    <location>
        <begin position="1"/>
        <end position="20"/>
    </location>
</feature>
<gene>
    <name evidence="3" type="ORF">SD10_27185</name>
</gene>
<dbReference type="OrthoDB" id="953642at2"/>
<dbReference type="HOGENOM" id="CLU_1766870_0_0_10"/>
<dbReference type="Gene3D" id="2.40.128.270">
    <property type="match status" value="1"/>
</dbReference>